<reference evidence="3" key="4">
    <citation type="submission" date="2023-01" db="EMBL/GenBank/DDBJ databases">
        <title>Draft genome sequence of Methylobacterium oxalidis strain NBRC 107715.</title>
        <authorList>
            <person name="Sun Q."/>
            <person name="Mori K."/>
        </authorList>
    </citation>
    <scope>NUCLEOTIDE SEQUENCE</scope>
    <source>
        <strain evidence="3">NBRC 107715</strain>
    </source>
</reference>
<sequence>MSAAWLFRLQTAARRPWLRVALFSLGGVLAALASAFFAPLIPTTLAGTIGSEAVDEILSILAGGMLPVATFSLATMVQAYATVTSTVTPRAVNLLMQDSRAQNAVATFVGAFLFGVVGLIALKTDVYGEQGRVILFGVTLVVIALVVITLVRWVEHLAHLGQVESTIDRIEAAAYAAIRRRAAEPHLGGRPWQPPPPGAPVVGSAATGYVQHIDAGALHRLAEAGGLTLHLAVRPGSFVHAGQALVAVAGAGRDTDLQALAASFTIGGRRSFANDPRFGVIVLSEVTARALSSAINDPGTVIDVIGTLVRVLIGWAERRDAAPEEAPYPRLLMHDDSAAELFEDGFGAIARYGAGHVEVGIRLQKALAALHAVGGPEMRAVARTQSDRALERARAALARPDDVAAVEAAHALVGRETGATPA</sequence>
<dbReference type="InterPro" id="IPR018723">
    <property type="entry name" value="DUF2254_membrane"/>
</dbReference>
<proteinExistence type="predicted"/>
<comment type="caution">
    <text evidence="2">The sequence shown here is derived from an EMBL/GenBank/DDBJ whole genome shotgun (WGS) entry which is preliminary data.</text>
</comment>
<evidence type="ECO:0008006" key="6">
    <source>
        <dbReference type="Google" id="ProtNLM"/>
    </source>
</evidence>
<dbReference type="Proteomes" id="UP000321960">
    <property type="component" value="Unassembled WGS sequence"/>
</dbReference>
<feature type="transmembrane region" description="Helical" evidence="1">
    <location>
        <begin position="20"/>
        <end position="45"/>
    </location>
</feature>
<dbReference type="RefSeq" id="WP_147024950.1">
    <property type="nucleotide sequence ID" value="NZ_BJZU01000018.1"/>
</dbReference>
<evidence type="ECO:0000313" key="3">
    <source>
        <dbReference type="EMBL" id="GLS67485.1"/>
    </source>
</evidence>
<accession>A0A512IZX9</accession>
<dbReference type="OrthoDB" id="2955631at2"/>
<evidence type="ECO:0000256" key="1">
    <source>
        <dbReference type="SAM" id="Phobius"/>
    </source>
</evidence>
<feature type="transmembrane region" description="Helical" evidence="1">
    <location>
        <begin position="134"/>
        <end position="154"/>
    </location>
</feature>
<protein>
    <recommendedName>
        <fullName evidence="6">DUF2254 domain-containing protein</fullName>
    </recommendedName>
</protein>
<evidence type="ECO:0000313" key="5">
    <source>
        <dbReference type="Proteomes" id="UP001156856"/>
    </source>
</evidence>
<reference evidence="2 4" key="3">
    <citation type="submission" date="2019-07" db="EMBL/GenBank/DDBJ databases">
        <title>Whole genome shotgun sequence of Methylobacterium oxalidis NBRC 107715.</title>
        <authorList>
            <person name="Hosoyama A."/>
            <person name="Uohara A."/>
            <person name="Ohji S."/>
            <person name="Ichikawa N."/>
        </authorList>
    </citation>
    <scope>NUCLEOTIDE SEQUENCE [LARGE SCALE GENOMIC DNA]</scope>
    <source>
        <strain evidence="2 4">NBRC 107715</strain>
    </source>
</reference>
<keyword evidence="1" id="KW-0472">Membrane</keyword>
<dbReference type="Proteomes" id="UP001156856">
    <property type="component" value="Unassembled WGS sequence"/>
</dbReference>
<dbReference type="Pfam" id="PF10011">
    <property type="entry name" value="DUF2254"/>
    <property type="match status" value="1"/>
</dbReference>
<keyword evidence="1" id="KW-1133">Transmembrane helix</keyword>
<reference evidence="3" key="1">
    <citation type="journal article" date="2014" name="Int. J. Syst. Evol. Microbiol.">
        <title>Complete genome of a new Firmicutes species belonging to the dominant human colonic microbiota ('Ruminococcus bicirculans') reveals two chromosomes and a selective capacity to utilize plant glucans.</title>
        <authorList>
            <consortium name="NISC Comparative Sequencing Program"/>
            <person name="Wegmann U."/>
            <person name="Louis P."/>
            <person name="Goesmann A."/>
            <person name="Henrissat B."/>
            <person name="Duncan S.H."/>
            <person name="Flint H.J."/>
        </authorList>
    </citation>
    <scope>NUCLEOTIDE SEQUENCE</scope>
    <source>
        <strain evidence="3">NBRC 107715</strain>
    </source>
</reference>
<evidence type="ECO:0000313" key="4">
    <source>
        <dbReference type="Proteomes" id="UP000321960"/>
    </source>
</evidence>
<dbReference type="AlphaFoldDB" id="A0A512IZX9"/>
<dbReference type="EMBL" id="BSPK01000112">
    <property type="protein sequence ID" value="GLS67485.1"/>
    <property type="molecule type" value="Genomic_DNA"/>
</dbReference>
<feature type="transmembrane region" description="Helical" evidence="1">
    <location>
        <begin position="57"/>
        <end position="81"/>
    </location>
</feature>
<dbReference type="EMBL" id="BJZU01000018">
    <property type="protein sequence ID" value="GEP03225.1"/>
    <property type="molecule type" value="Genomic_DNA"/>
</dbReference>
<gene>
    <name evidence="3" type="ORF">GCM10007888_58690</name>
    <name evidence="2" type="ORF">MOX02_12630</name>
</gene>
<evidence type="ECO:0000313" key="2">
    <source>
        <dbReference type="EMBL" id="GEP03225.1"/>
    </source>
</evidence>
<organism evidence="2 4">
    <name type="scientific">Methylobacterium oxalidis</name>
    <dbReference type="NCBI Taxonomy" id="944322"/>
    <lineage>
        <taxon>Bacteria</taxon>
        <taxon>Pseudomonadati</taxon>
        <taxon>Pseudomonadota</taxon>
        <taxon>Alphaproteobacteria</taxon>
        <taxon>Hyphomicrobiales</taxon>
        <taxon>Methylobacteriaceae</taxon>
        <taxon>Methylobacterium</taxon>
    </lineage>
</organism>
<name>A0A512IZX9_9HYPH</name>
<reference evidence="5" key="2">
    <citation type="journal article" date="2019" name="Int. J. Syst. Evol. Microbiol.">
        <title>The Global Catalogue of Microorganisms (GCM) 10K type strain sequencing project: providing services to taxonomists for standard genome sequencing and annotation.</title>
        <authorList>
            <consortium name="The Broad Institute Genomics Platform"/>
            <consortium name="The Broad Institute Genome Sequencing Center for Infectious Disease"/>
            <person name="Wu L."/>
            <person name="Ma J."/>
        </authorList>
    </citation>
    <scope>NUCLEOTIDE SEQUENCE [LARGE SCALE GENOMIC DNA]</scope>
    <source>
        <strain evidence="5">NBRC 107715</strain>
    </source>
</reference>
<keyword evidence="5" id="KW-1185">Reference proteome</keyword>
<keyword evidence="1" id="KW-0812">Transmembrane</keyword>
<feature type="transmembrane region" description="Helical" evidence="1">
    <location>
        <begin position="101"/>
        <end position="122"/>
    </location>
</feature>